<feature type="region of interest" description="Disordered" evidence="1">
    <location>
        <begin position="1"/>
        <end position="68"/>
    </location>
</feature>
<gene>
    <name evidence="2" type="ORF">PIB30_084648</name>
</gene>
<feature type="compositionally biased region" description="Basic and acidic residues" evidence="1">
    <location>
        <begin position="10"/>
        <end position="55"/>
    </location>
</feature>
<evidence type="ECO:0000313" key="2">
    <source>
        <dbReference type="EMBL" id="MED6224498.1"/>
    </source>
</evidence>
<organism evidence="2 3">
    <name type="scientific">Stylosanthes scabra</name>
    <dbReference type="NCBI Taxonomy" id="79078"/>
    <lineage>
        <taxon>Eukaryota</taxon>
        <taxon>Viridiplantae</taxon>
        <taxon>Streptophyta</taxon>
        <taxon>Embryophyta</taxon>
        <taxon>Tracheophyta</taxon>
        <taxon>Spermatophyta</taxon>
        <taxon>Magnoliopsida</taxon>
        <taxon>eudicotyledons</taxon>
        <taxon>Gunneridae</taxon>
        <taxon>Pentapetalae</taxon>
        <taxon>rosids</taxon>
        <taxon>fabids</taxon>
        <taxon>Fabales</taxon>
        <taxon>Fabaceae</taxon>
        <taxon>Papilionoideae</taxon>
        <taxon>50 kb inversion clade</taxon>
        <taxon>dalbergioids sensu lato</taxon>
        <taxon>Dalbergieae</taxon>
        <taxon>Pterocarpus clade</taxon>
        <taxon>Stylosanthes</taxon>
    </lineage>
</organism>
<dbReference type="Proteomes" id="UP001341840">
    <property type="component" value="Unassembled WGS sequence"/>
</dbReference>
<proteinExistence type="predicted"/>
<dbReference type="EMBL" id="JASCZI010273240">
    <property type="protein sequence ID" value="MED6224498.1"/>
    <property type="molecule type" value="Genomic_DNA"/>
</dbReference>
<comment type="caution">
    <text evidence="2">The sequence shown here is derived from an EMBL/GenBank/DDBJ whole genome shotgun (WGS) entry which is preliminary data.</text>
</comment>
<evidence type="ECO:0000256" key="1">
    <source>
        <dbReference type="SAM" id="MobiDB-lite"/>
    </source>
</evidence>
<protein>
    <submittedName>
        <fullName evidence="2">Uncharacterized protein</fullName>
    </submittedName>
</protein>
<accession>A0ABU6ZR85</accession>
<feature type="non-terminal residue" evidence="2">
    <location>
        <position position="1"/>
    </location>
</feature>
<keyword evidence="3" id="KW-1185">Reference proteome</keyword>
<evidence type="ECO:0000313" key="3">
    <source>
        <dbReference type="Proteomes" id="UP001341840"/>
    </source>
</evidence>
<sequence length="110" mass="12529">RQLASQEDPGGYRRVNDKAEPESKETTITKVRMVEQSRRGHEKVTATKSMRERWAKSQAPPAPASPHLKMKNSIGLGLCVQVNVQKTELVIELLELSFYWFKDSTVITFL</sequence>
<name>A0ABU6ZR85_9FABA</name>
<reference evidence="2 3" key="1">
    <citation type="journal article" date="2023" name="Plants (Basel)">
        <title>Bridging the Gap: Combining Genomics and Transcriptomics Approaches to Understand Stylosanthes scabra, an Orphan Legume from the Brazilian Caatinga.</title>
        <authorList>
            <person name="Ferreira-Neto J.R.C."/>
            <person name="da Silva M.D."/>
            <person name="Binneck E."/>
            <person name="de Melo N.F."/>
            <person name="da Silva R.H."/>
            <person name="de Melo A.L.T.M."/>
            <person name="Pandolfi V."/>
            <person name="Bustamante F.O."/>
            <person name="Brasileiro-Vidal A.C."/>
            <person name="Benko-Iseppon A.M."/>
        </authorList>
    </citation>
    <scope>NUCLEOTIDE SEQUENCE [LARGE SCALE GENOMIC DNA]</scope>
    <source>
        <tissue evidence="2">Leaves</tissue>
    </source>
</reference>